<protein>
    <submittedName>
        <fullName evidence="2">Uncharacterized protein</fullName>
    </submittedName>
</protein>
<evidence type="ECO:0000313" key="3">
    <source>
        <dbReference type="Proteomes" id="UP000305778"/>
    </source>
</evidence>
<dbReference type="AlphaFoldDB" id="A0A4U0S9W4"/>
<evidence type="ECO:0000313" key="1">
    <source>
        <dbReference type="EMBL" id="TKA01028.1"/>
    </source>
</evidence>
<sequence>MDLRESLGKAVADLTAPLGRADREQGWTDELRREIQEEISINRSMLRRPGPWAVRYLRPRLDEWMAREGVQPGRLRDVVMEVQTLITEAREACPCGSRPRTAAPPRRRSG</sequence>
<keyword evidence="3" id="KW-1185">Reference proteome</keyword>
<proteinExistence type="predicted"/>
<evidence type="ECO:0000313" key="2">
    <source>
        <dbReference type="EMBL" id="TKA05007.1"/>
    </source>
</evidence>
<dbReference type="Proteomes" id="UP000305778">
    <property type="component" value="Unassembled WGS sequence"/>
</dbReference>
<comment type="caution">
    <text evidence="2">The sequence shown here is derived from an EMBL/GenBank/DDBJ whole genome shotgun (WGS) entry which is preliminary data.</text>
</comment>
<name>A0A4U0S9W4_9ACTN</name>
<dbReference type="EMBL" id="SUMC01000043">
    <property type="protein sequence ID" value="TKA05007.1"/>
    <property type="molecule type" value="Genomic_DNA"/>
</dbReference>
<dbReference type="OrthoDB" id="4223731at2"/>
<organism evidence="2 3">
    <name type="scientific">Actinacidiphila oryziradicis</name>
    <dbReference type="NCBI Taxonomy" id="2571141"/>
    <lineage>
        <taxon>Bacteria</taxon>
        <taxon>Bacillati</taxon>
        <taxon>Actinomycetota</taxon>
        <taxon>Actinomycetes</taxon>
        <taxon>Kitasatosporales</taxon>
        <taxon>Streptomycetaceae</taxon>
        <taxon>Actinacidiphila</taxon>
    </lineage>
</organism>
<dbReference type="EMBL" id="SUMC01000076">
    <property type="protein sequence ID" value="TKA01028.1"/>
    <property type="molecule type" value="Genomic_DNA"/>
</dbReference>
<reference evidence="2 3" key="1">
    <citation type="submission" date="2019-04" db="EMBL/GenBank/DDBJ databases">
        <title>Streptomyces oryziradicis sp. nov., a novel actinomycete isolated from rhizosphere soil of rice (Oryza sativa L.).</title>
        <authorList>
            <person name="Li C."/>
        </authorList>
    </citation>
    <scope>NUCLEOTIDE SEQUENCE [LARGE SCALE GENOMIC DNA]</scope>
    <source>
        <strain evidence="2 3">NEAU-C40</strain>
    </source>
</reference>
<gene>
    <name evidence="2" type="ORF">FCI23_33445</name>
    <name evidence="1" type="ORF">FCI23_41210</name>
</gene>
<accession>A0A4U0S9W4</accession>